<reference evidence="1" key="2">
    <citation type="journal article" date="2015" name="Fish Shellfish Immunol.">
        <title>Early steps in the European eel (Anguilla anguilla)-Vibrio vulnificus interaction in the gills: Role of the RtxA13 toxin.</title>
        <authorList>
            <person name="Callol A."/>
            <person name="Pajuelo D."/>
            <person name="Ebbesson L."/>
            <person name="Teles M."/>
            <person name="MacKenzie S."/>
            <person name="Amaro C."/>
        </authorList>
    </citation>
    <scope>NUCLEOTIDE SEQUENCE</scope>
</reference>
<reference evidence="1" key="1">
    <citation type="submission" date="2014-11" db="EMBL/GenBank/DDBJ databases">
        <authorList>
            <person name="Amaro Gonzalez C."/>
        </authorList>
    </citation>
    <scope>NUCLEOTIDE SEQUENCE</scope>
</reference>
<sequence>MQPSMQSIGKMGARSIATDKALGSQERKIWIQLLSV</sequence>
<organism evidence="1">
    <name type="scientific">Anguilla anguilla</name>
    <name type="common">European freshwater eel</name>
    <name type="synonym">Muraena anguilla</name>
    <dbReference type="NCBI Taxonomy" id="7936"/>
    <lineage>
        <taxon>Eukaryota</taxon>
        <taxon>Metazoa</taxon>
        <taxon>Chordata</taxon>
        <taxon>Craniata</taxon>
        <taxon>Vertebrata</taxon>
        <taxon>Euteleostomi</taxon>
        <taxon>Actinopterygii</taxon>
        <taxon>Neopterygii</taxon>
        <taxon>Teleostei</taxon>
        <taxon>Anguilliformes</taxon>
        <taxon>Anguillidae</taxon>
        <taxon>Anguilla</taxon>
    </lineage>
</organism>
<evidence type="ECO:0000313" key="1">
    <source>
        <dbReference type="EMBL" id="JAH60334.1"/>
    </source>
</evidence>
<accession>A0A0E9U359</accession>
<dbReference type="EMBL" id="GBXM01048243">
    <property type="protein sequence ID" value="JAH60334.1"/>
    <property type="molecule type" value="Transcribed_RNA"/>
</dbReference>
<protein>
    <submittedName>
        <fullName evidence="1">Uncharacterized protein</fullName>
    </submittedName>
</protein>
<name>A0A0E9U359_ANGAN</name>
<dbReference type="AlphaFoldDB" id="A0A0E9U359"/>
<proteinExistence type="predicted"/>